<dbReference type="OrthoDB" id="9806664at2"/>
<name>A0A366H971_9BACT</name>
<dbReference type="RefSeq" id="WP_113961109.1">
    <property type="nucleotide sequence ID" value="NZ_QNRR01000011.1"/>
</dbReference>
<feature type="region of interest" description="Disordered" evidence="1">
    <location>
        <begin position="121"/>
        <end position="146"/>
    </location>
</feature>
<proteinExistence type="predicted"/>
<evidence type="ECO:0000313" key="2">
    <source>
        <dbReference type="EMBL" id="RBP38664.1"/>
    </source>
</evidence>
<keyword evidence="3" id="KW-1185">Reference proteome</keyword>
<comment type="caution">
    <text evidence="2">The sequence shown here is derived from an EMBL/GenBank/DDBJ whole genome shotgun (WGS) entry which is preliminary data.</text>
</comment>
<evidence type="ECO:0000313" key="3">
    <source>
        <dbReference type="Proteomes" id="UP000253426"/>
    </source>
</evidence>
<dbReference type="EMBL" id="QNRR01000011">
    <property type="protein sequence ID" value="RBP38664.1"/>
    <property type="molecule type" value="Genomic_DNA"/>
</dbReference>
<protein>
    <submittedName>
        <fullName evidence="2">Uncharacterized protein</fullName>
    </submittedName>
</protein>
<sequence length="176" mass="20012">MPIYEFFCPDNNRIYQFLARNSAEGVRTPRCPDDPKFRMEKRVSRFAMLKGLQEEGGDDPFAGMDETKMEAIMAEMERDMAGMDENNPDPRQLGHVMKKMTDLMGDKVPPEMRELVRRLEAGEDPEKLENEFGDLDGGTGEGGEGTDLFAQTVKKFKASFAAPVRDPKLYEMSQWS</sequence>
<feature type="compositionally biased region" description="Gly residues" evidence="1">
    <location>
        <begin position="135"/>
        <end position="145"/>
    </location>
</feature>
<organism evidence="2 3">
    <name type="scientific">Roseimicrobium gellanilyticum</name>
    <dbReference type="NCBI Taxonomy" id="748857"/>
    <lineage>
        <taxon>Bacteria</taxon>
        <taxon>Pseudomonadati</taxon>
        <taxon>Verrucomicrobiota</taxon>
        <taxon>Verrucomicrobiia</taxon>
        <taxon>Verrucomicrobiales</taxon>
        <taxon>Verrucomicrobiaceae</taxon>
        <taxon>Roseimicrobium</taxon>
    </lineage>
</organism>
<accession>A0A366H971</accession>
<reference evidence="2 3" key="1">
    <citation type="submission" date="2018-06" db="EMBL/GenBank/DDBJ databases">
        <title>Genomic Encyclopedia of Type Strains, Phase IV (KMG-IV): sequencing the most valuable type-strain genomes for metagenomic binning, comparative biology and taxonomic classification.</title>
        <authorList>
            <person name="Goeker M."/>
        </authorList>
    </citation>
    <scope>NUCLEOTIDE SEQUENCE [LARGE SCALE GENOMIC DNA]</scope>
    <source>
        <strain evidence="2 3">DSM 25532</strain>
    </source>
</reference>
<dbReference type="AlphaFoldDB" id="A0A366H971"/>
<feature type="compositionally biased region" description="Basic and acidic residues" evidence="1">
    <location>
        <begin position="121"/>
        <end position="130"/>
    </location>
</feature>
<gene>
    <name evidence="2" type="ORF">DES53_111184</name>
</gene>
<evidence type="ECO:0000256" key="1">
    <source>
        <dbReference type="SAM" id="MobiDB-lite"/>
    </source>
</evidence>
<dbReference type="Proteomes" id="UP000253426">
    <property type="component" value="Unassembled WGS sequence"/>
</dbReference>